<dbReference type="InterPro" id="IPR036291">
    <property type="entry name" value="NAD(P)-bd_dom_sf"/>
</dbReference>
<dbReference type="AlphaFoldDB" id="A0A8J3H4R7"/>
<organism evidence="2 3">
    <name type="scientific">Pseudodonghicola xiamenensis</name>
    <dbReference type="NCBI Taxonomy" id="337702"/>
    <lineage>
        <taxon>Bacteria</taxon>
        <taxon>Pseudomonadati</taxon>
        <taxon>Pseudomonadota</taxon>
        <taxon>Alphaproteobacteria</taxon>
        <taxon>Rhodobacterales</taxon>
        <taxon>Paracoccaceae</taxon>
        <taxon>Pseudodonghicola</taxon>
    </lineage>
</organism>
<name>A0A8J3H4R7_9RHOB</name>
<evidence type="ECO:0000259" key="1">
    <source>
        <dbReference type="Pfam" id="PF08125"/>
    </source>
</evidence>
<dbReference type="SFLD" id="SFLDS00003">
    <property type="entry name" value="Haloacid_Dehalogenase"/>
    <property type="match status" value="1"/>
</dbReference>
<dbReference type="RefSeq" id="WP_051312096.1">
    <property type="nucleotide sequence ID" value="NZ_BNAP01000001.1"/>
</dbReference>
<dbReference type="Gene3D" id="1.10.1040.10">
    <property type="entry name" value="N-(1-d-carboxylethyl)-l-norvaline Dehydrogenase, domain 2"/>
    <property type="match status" value="1"/>
</dbReference>
<keyword evidence="3" id="KW-1185">Reference proteome</keyword>
<dbReference type="PRINTS" id="PR00413">
    <property type="entry name" value="HADHALOGNASE"/>
</dbReference>
<comment type="caution">
    <text evidence="2">The sequence shown here is derived from an EMBL/GenBank/DDBJ whole genome shotgun (WGS) entry which is preliminary data.</text>
</comment>
<protein>
    <submittedName>
        <fullName evidence="2">Haloacid dehalogenase</fullName>
    </submittedName>
</protein>
<dbReference type="SUPFAM" id="SSF48179">
    <property type="entry name" value="6-phosphogluconate dehydrogenase C-terminal domain-like"/>
    <property type="match status" value="1"/>
</dbReference>
<dbReference type="Pfam" id="PF08125">
    <property type="entry name" value="Mannitol_dh_C"/>
    <property type="match status" value="1"/>
</dbReference>
<dbReference type="InterPro" id="IPR006439">
    <property type="entry name" value="HAD-SF_hydro_IA"/>
</dbReference>
<dbReference type="Gene3D" id="3.40.50.720">
    <property type="entry name" value="NAD(P)-binding Rossmann-like Domain"/>
    <property type="match status" value="1"/>
</dbReference>
<sequence>MIQFGQKPIHAVIFDMDGTMFDTERLRFDTIRQASVELTGKPIADATLIGSLGLSALRAEELAKDHNGAAYPYQAIRERADELELEHVRRHGVPVKPGLYEVLERLRRNGLSLAVATSSRRAIAEEYLINANVLKYFDITVCGDEVVNGKPDPEIFLRAARDLGCAPDSCLIMEDSENGLRAADAAGGLPIYVRDIKPPHPDIRARAFRGYEDGMEGFLHDLRQTTPALPIPKLTDPFPDTLNEAKVGIHGFGAMGGGYLAQIFAHWDGYTRPQEIIGVTGDPVLRELVNSFGKYTVRYGGLAFDQTIDTIRLIDSDDEAAICRMYSEAAIVGLSLPEGAIRQQAPLIARGLLARHAAGGDDLVILPIVNKVHGAHFIRDVVEAALRAEAPDLSDRIMAKTRIPETVVNRIVSRLSKAAVMRQAKIKLKIFDELTRPAPAPVEIAPEMPARLTRSAQRLHEAAETARALDQLNLVLYHSEPDMALYAEAGAPILSRLRQIHTVDDIHMVQMIKNRLWNGTHAITAWYASLLGHDTIGQGMSDPRVAALVDRLLEDEVRPALLAEFPAAAPLLPGFAKTFVTRCRSSFKDTTARVGRDPLRKLQRRERIFGTIDMARRHGLSSDALEYGAALAVLFALKAEAPVKECRKIQEIYAQTGRIEDVLAYDGSYNGAPYPGLDRKADGALIRRITAHVAALQEPQSDHWDWPIRSRHESAISLPRKSIAAE</sequence>
<dbReference type="EMBL" id="BNAP01000001">
    <property type="protein sequence ID" value="GHG80364.1"/>
    <property type="molecule type" value="Genomic_DNA"/>
</dbReference>
<gene>
    <name evidence="2" type="primary">cbbY</name>
    <name evidence="2" type="ORF">GCM10010961_03440</name>
</gene>
<evidence type="ECO:0000313" key="3">
    <source>
        <dbReference type="Proteomes" id="UP000611500"/>
    </source>
</evidence>
<dbReference type="SFLD" id="SFLDG01129">
    <property type="entry name" value="C1.5:_HAD__Beta-PGM__Phosphata"/>
    <property type="match status" value="1"/>
</dbReference>
<dbReference type="InterPro" id="IPR013328">
    <property type="entry name" value="6PGD_dom2"/>
</dbReference>
<feature type="domain" description="Mannitol dehydrogenase C-terminal" evidence="1">
    <location>
        <begin position="509"/>
        <end position="640"/>
    </location>
</feature>
<dbReference type="Pfam" id="PF13419">
    <property type="entry name" value="HAD_2"/>
    <property type="match status" value="1"/>
</dbReference>
<dbReference type="GO" id="GO:0016491">
    <property type="term" value="F:oxidoreductase activity"/>
    <property type="evidence" value="ECO:0007669"/>
    <property type="project" value="InterPro"/>
</dbReference>
<dbReference type="Proteomes" id="UP000611500">
    <property type="component" value="Unassembled WGS sequence"/>
</dbReference>
<dbReference type="InterPro" id="IPR041492">
    <property type="entry name" value="HAD_2"/>
</dbReference>
<dbReference type="PANTHER" id="PTHR18901">
    <property type="entry name" value="2-DEOXYGLUCOSE-6-PHOSPHATE PHOSPHATASE 2"/>
    <property type="match status" value="1"/>
</dbReference>
<dbReference type="SUPFAM" id="SSF51735">
    <property type="entry name" value="NAD(P)-binding Rossmann-fold domains"/>
    <property type="match status" value="1"/>
</dbReference>
<dbReference type="InterPro" id="IPR023198">
    <property type="entry name" value="PGP-like_dom2"/>
</dbReference>
<reference evidence="2" key="2">
    <citation type="submission" date="2020-09" db="EMBL/GenBank/DDBJ databases">
        <authorList>
            <person name="Sun Q."/>
            <person name="Zhou Y."/>
        </authorList>
    </citation>
    <scope>NUCLEOTIDE SEQUENCE</scope>
    <source>
        <strain evidence="2">CGMCC 1.7081</strain>
    </source>
</reference>
<evidence type="ECO:0000313" key="2">
    <source>
        <dbReference type="EMBL" id="GHG80364.1"/>
    </source>
</evidence>
<dbReference type="PANTHER" id="PTHR18901:SF38">
    <property type="entry name" value="PSEUDOURIDINE-5'-PHOSPHATASE"/>
    <property type="match status" value="1"/>
</dbReference>
<proteinExistence type="predicted"/>
<dbReference type="InterPro" id="IPR013118">
    <property type="entry name" value="Mannitol_DH_C"/>
</dbReference>
<dbReference type="Gene3D" id="1.10.150.240">
    <property type="entry name" value="Putative phosphatase, domain 2"/>
    <property type="match status" value="1"/>
</dbReference>
<accession>A0A8J3H4R7</accession>
<dbReference type="NCBIfam" id="TIGR01509">
    <property type="entry name" value="HAD-SF-IA-v3"/>
    <property type="match status" value="1"/>
</dbReference>
<reference evidence="2" key="1">
    <citation type="journal article" date="2014" name="Int. J. Syst. Evol. Microbiol.">
        <title>Complete genome sequence of Corynebacterium casei LMG S-19264T (=DSM 44701T), isolated from a smear-ripened cheese.</title>
        <authorList>
            <consortium name="US DOE Joint Genome Institute (JGI-PGF)"/>
            <person name="Walter F."/>
            <person name="Albersmeier A."/>
            <person name="Kalinowski J."/>
            <person name="Ruckert C."/>
        </authorList>
    </citation>
    <scope>NUCLEOTIDE SEQUENCE</scope>
    <source>
        <strain evidence="2">CGMCC 1.7081</strain>
    </source>
</reference>
<dbReference type="NCBIfam" id="NF046057">
    <property type="entry name" value="bifunc_MtlD"/>
    <property type="match status" value="1"/>
</dbReference>
<dbReference type="InterPro" id="IPR008927">
    <property type="entry name" value="6-PGluconate_DH-like_C_sf"/>
</dbReference>
<dbReference type="SUPFAM" id="SSF56784">
    <property type="entry name" value="HAD-like"/>
    <property type="match status" value="1"/>
</dbReference>
<dbReference type="Gene3D" id="3.40.50.1000">
    <property type="entry name" value="HAD superfamily/HAD-like"/>
    <property type="match status" value="1"/>
</dbReference>
<dbReference type="InterPro" id="IPR023214">
    <property type="entry name" value="HAD_sf"/>
</dbReference>
<dbReference type="InterPro" id="IPR036412">
    <property type="entry name" value="HAD-like_sf"/>
</dbReference>